<proteinExistence type="predicted"/>
<evidence type="ECO:0000313" key="2">
    <source>
        <dbReference type="Proteomes" id="UP000008632"/>
    </source>
</evidence>
<dbReference type="InterPro" id="IPR029063">
    <property type="entry name" value="SAM-dependent_MTases_sf"/>
</dbReference>
<dbReference type="RefSeq" id="WP_013535184.1">
    <property type="nucleotide sequence ID" value="NC_014924.1"/>
</dbReference>
<keyword evidence="2" id="KW-1185">Reference proteome</keyword>
<dbReference type="KEGG" id="psu:Psesu_1509"/>
<organism evidence="1 2">
    <name type="scientific">Pseudoxanthomonas suwonensis (strain 11-1)</name>
    <dbReference type="NCBI Taxonomy" id="743721"/>
    <lineage>
        <taxon>Bacteria</taxon>
        <taxon>Pseudomonadati</taxon>
        <taxon>Pseudomonadota</taxon>
        <taxon>Gammaproteobacteria</taxon>
        <taxon>Lysobacterales</taxon>
        <taxon>Lysobacteraceae</taxon>
        <taxon>Pseudoxanthomonas</taxon>
    </lineage>
</organism>
<evidence type="ECO:0000313" key="1">
    <source>
        <dbReference type="EMBL" id="ADV27356.1"/>
    </source>
</evidence>
<dbReference type="HOGENOM" id="CLU_771328_0_0_6"/>
<protein>
    <submittedName>
        <fullName evidence="1">Uncharacterized protein</fullName>
    </submittedName>
</protein>
<sequence>MACTLGGGLRTLGTDPTDAERLRADFARLGIADRCHVDTVDLADAEVGDRRTRFPDLAGLPPDAAFELVWVATPRAVPEQDCLDHVLPVVSSHLSPRGFDVVLEAPERPAAEQAAAFWDRLTDSAFTIATDALHGTGMLVSGRPDGAAADRSRPGPVLAGIRIPATIRRPVLTLPEDESREVARQYASADTILEYGSGGSTVLAAEMAGKTIFSVESDPRWLCRLGTYLQASAPASMPVMYYADIGATGDWGRPTGNEGRANYPDYSAGIWQQEFFRQPEVVLIDGRFRPACFLVCAALTKAPVTVLFDDYADRPHYHYVEAVVRPSRMVGRMAVFELAPGDFSDAHRPLLDKALYEPE</sequence>
<dbReference type="STRING" id="743721.Psesu_1509"/>
<dbReference type="EMBL" id="CP002446">
    <property type="protein sequence ID" value="ADV27356.1"/>
    <property type="molecule type" value="Genomic_DNA"/>
</dbReference>
<name>E6WSR9_PSEUU</name>
<gene>
    <name evidence="1" type="ordered locus">Psesu_1509</name>
</gene>
<reference evidence="1 2" key="1">
    <citation type="submission" date="2011-01" db="EMBL/GenBank/DDBJ databases">
        <title>Complete sequence of Pseudoxanthomonas suwonensis 11-1.</title>
        <authorList>
            <consortium name="US DOE Joint Genome Institute"/>
            <person name="Lucas S."/>
            <person name="Copeland A."/>
            <person name="Lapidus A."/>
            <person name="Cheng J.-F."/>
            <person name="Goodwin L."/>
            <person name="Pitluck S."/>
            <person name="Teshima H."/>
            <person name="Detter J.C."/>
            <person name="Han C."/>
            <person name="Tapia R."/>
            <person name="Land M."/>
            <person name="Hauser L."/>
            <person name="Kyrpides N."/>
            <person name="Ivanova N."/>
            <person name="Ovchinnikova G."/>
            <person name="Siebers A.K."/>
            <person name="Allgaier M."/>
            <person name="Thelen M.P."/>
            <person name="Hugenholtz P."/>
            <person name="Gladden J."/>
            <person name="Woyke T."/>
        </authorList>
    </citation>
    <scope>NUCLEOTIDE SEQUENCE [LARGE SCALE GENOMIC DNA]</scope>
    <source>
        <strain evidence="2">11-1</strain>
    </source>
</reference>
<dbReference type="Proteomes" id="UP000008632">
    <property type="component" value="Chromosome"/>
</dbReference>
<dbReference type="Gene3D" id="3.40.50.150">
    <property type="entry name" value="Vaccinia Virus protein VP39"/>
    <property type="match status" value="1"/>
</dbReference>
<dbReference type="AlphaFoldDB" id="E6WSR9"/>
<accession>E6WSR9</accession>
<dbReference type="eggNOG" id="COG3914">
    <property type="taxonomic scope" value="Bacteria"/>
</dbReference>